<evidence type="ECO:0000313" key="3">
    <source>
        <dbReference type="Proteomes" id="UP000642284"/>
    </source>
</evidence>
<accession>A0ABR7SAH0</accession>
<dbReference type="InterPro" id="IPR015943">
    <property type="entry name" value="WD40/YVTN_repeat-like_dom_sf"/>
</dbReference>
<dbReference type="Gene3D" id="2.130.10.10">
    <property type="entry name" value="YVTN repeat-like/Quinoprotein amine dehydrogenase"/>
    <property type="match status" value="1"/>
</dbReference>
<name>A0ABR7SAH0_9ACTN</name>
<evidence type="ECO:0000313" key="2">
    <source>
        <dbReference type="EMBL" id="MBC9711760.1"/>
    </source>
</evidence>
<dbReference type="RefSeq" id="WP_214660830.1">
    <property type="nucleotide sequence ID" value="NZ_JACTVJ010000003.1"/>
</dbReference>
<protein>
    <submittedName>
        <fullName evidence="2">PQQ-binding-like beta-propeller repeat protein</fullName>
    </submittedName>
</protein>
<dbReference type="EMBL" id="JACTVJ010000003">
    <property type="protein sequence ID" value="MBC9711760.1"/>
    <property type="molecule type" value="Genomic_DNA"/>
</dbReference>
<evidence type="ECO:0000259" key="1">
    <source>
        <dbReference type="Pfam" id="PF13360"/>
    </source>
</evidence>
<organism evidence="2 3">
    <name type="scientific">Streptomyces polyasparticus</name>
    <dbReference type="NCBI Taxonomy" id="2767826"/>
    <lineage>
        <taxon>Bacteria</taxon>
        <taxon>Bacillati</taxon>
        <taxon>Actinomycetota</taxon>
        <taxon>Actinomycetes</taxon>
        <taxon>Kitasatosporales</taxon>
        <taxon>Streptomycetaceae</taxon>
        <taxon>Streptomyces</taxon>
    </lineage>
</organism>
<gene>
    <name evidence="2" type="ORF">H9Y04_04150</name>
</gene>
<comment type="caution">
    <text evidence="2">The sequence shown here is derived from an EMBL/GenBank/DDBJ whole genome shotgun (WGS) entry which is preliminary data.</text>
</comment>
<dbReference type="PANTHER" id="PTHR34512:SF30">
    <property type="entry name" value="OUTER MEMBRANE PROTEIN ASSEMBLY FACTOR BAMB"/>
    <property type="match status" value="1"/>
</dbReference>
<sequence>MDTVEKKPATPEGELIAEMVPGDDIPPGVTARTPGSWATDKIFAKSDGAAVYGYTTQDAKEAWRIQLPGEICAASRHVTSSGMTAVITEEKRGTAGPEESCSELTAFDIDTGRQLWRKHLKEAEGYAPFMVGVTVSQGVVAATWKEGSVAFDLASGKQHWTKNAVSTCRDTAFGGGADLVAIVSCGDAEYPVVKAQKLDPVTGEARWTYKVSPGIKTVEVLSTRPTLLGLSAGDALTTDIAAVGDNGKLRSLIRLEGGRYKIDCETVMERCRGLAVSQDRVYLATKDSEFDLEKPANKIVGFDLDTGKVVGKSFPARPLQPLVPLRMSGDKVIAYRSLSNGVVVSLDPATGKQEVLMIHPLGDDDSRLANAYRSEVLYEHGRLFLSSTTMEQPPKGEEGDADTVVLMYGPAS</sequence>
<dbReference type="Pfam" id="PF13360">
    <property type="entry name" value="PQQ_2"/>
    <property type="match status" value="1"/>
</dbReference>
<dbReference type="SUPFAM" id="SSF50998">
    <property type="entry name" value="Quinoprotein alcohol dehydrogenase-like"/>
    <property type="match status" value="1"/>
</dbReference>
<keyword evidence="3" id="KW-1185">Reference proteome</keyword>
<dbReference type="InterPro" id="IPR002372">
    <property type="entry name" value="PQQ_rpt_dom"/>
</dbReference>
<dbReference type="PANTHER" id="PTHR34512">
    <property type="entry name" value="CELL SURFACE PROTEIN"/>
    <property type="match status" value="1"/>
</dbReference>
<feature type="domain" description="Pyrrolo-quinoline quinone repeat" evidence="1">
    <location>
        <begin position="103"/>
        <end position="282"/>
    </location>
</feature>
<dbReference type="InterPro" id="IPR011047">
    <property type="entry name" value="Quinoprotein_ADH-like_sf"/>
</dbReference>
<reference evidence="2 3" key="1">
    <citation type="submission" date="2020-08" db="EMBL/GenBank/DDBJ databases">
        <title>Genemic of Streptomyces polyaspartic.</title>
        <authorList>
            <person name="Liu W."/>
        </authorList>
    </citation>
    <scope>NUCLEOTIDE SEQUENCE [LARGE SCALE GENOMIC DNA]</scope>
    <source>
        <strain evidence="2 3">TRM66268-LWL</strain>
    </source>
</reference>
<dbReference type="Proteomes" id="UP000642284">
    <property type="component" value="Unassembled WGS sequence"/>
</dbReference>
<proteinExistence type="predicted"/>